<gene>
    <name evidence="3" type="ORF">FEE95_06560</name>
</gene>
<dbReference type="InterPro" id="IPR000674">
    <property type="entry name" value="Ald_Oxase/Xan_DH_a/b"/>
</dbReference>
<dbReference type="PANTHER" id="PTHR47495">
    <property type="entry name" value="ALDEHYDE DEHYDROGENASE"/>
    <property type="match status" value="1"/>
</dbReference>
<feature type="transmembrane region" description="Helical" evidence="1">
    <location>
        <begin position="12"/>
        <end position="30"/>
    </location>
</feature>
<reference evidence="3 4" key="1">
    <citation type="submission" date="2019-05" db="EMBL/GenBank/DDBJ databases">
        <authorList>
            <person name="Zhang J.-Y."/>
            <person name="Feg X."/>
            <person name="Du Z.-J."/>
        </authorList>
    </citation>
    <scope>NUCLEOTIDE SEQUENCE [LARGE SCALE GENOMIC DNA]</scope>
    <source>
        <strain evidence="3 4">RZ26</strain>
    </source>
</reference>
<dbReference type="SUPFAM" id="SSF56003">
    <property type="entry name" value="Molybdenum cofactor-binding domain"/>
    <property type="match status" value="2"/>
</dbReference>
<protein>
    <submittedName>
        <fullName evidence="3">Xanthine dehydrogenase family protein molybdopterin-binding subunit</fullName>
    </submittedName>
</protein>
<dbReference type="SMART" id="SM01008">
    <property type="entry name" value="Ald_Xan_dh_C"/>
    <property type="match status" value="1"/>
</dbReference>
<dbReference type="EMBL" id="VATY01000001">
    <property type="protein sequence ID" value="TMM59090.1"/>
    <property type="molecule type" value="Genomic_DNA"/>
</dbReference>
<evidence type="ECO:0000259" key="2">
    <source>
        <dbReference type="SMART" id="SM01008"/>
    </source>
</evidence>
<keyword evidence="4" id="KW-1185">Reference proteome</keyword>
<dbReference type="Gene3D" id="3.30.365.10">
    <property type="entry name" value="Aldehyde oxidase/xanthine dehydrogenase, molybdopterin binding domain"/>
    <property type="match status" value="4"/>
</dbReference>
<dbReference type="GO" id="GO:0016491">
    <property type="term" value="F:oxidoreductase activity"/>
    <property type="evidence" value="ECO:0007669"/>
    <property type="project" value="InterPro"/>
</dbReference>
<keyword evidence="1" id="KW-0472">Membrane</keyword>
<dbReference type="InterPro" id="IPR037165">
    <property type="entry name" value="AldOxase/xan_DH_Mopterin-bd_sf"/>
</dbReference>
<dbReference type="Pfam" id="PF20256">
    <property type="entry name" value="MoCoBD_2"/>
    <property type="match status" value="1"/>
</dbReference>
<dbReference type="OrthoDB" id="9767994at2"/>
<evidence type="ECO:0000256" key="1">
    <source>
        <dbReference type="SAM" id="Phobius"/>
    </source>
</evidence>
<sequence length="719" mass="78146">MSKKKISRRKFLVRGGLGSIGVLAVGTYVFRNPIRRGIAGAIDTGETPYVGNTNAPIIWFEVTSENNIILHSPKVEMGQGTFTGLAQMAADELEVSMEQMLVVHANSASGNMDGFATGGSTSISTLWVPLRELAATMREMIRNEAAVKMGISAENLSISNGVFSSDRKTMTYAEAVKDVTEWEIPDTPALKDIKAYKFIGKPIPRVDLKDKVFGTPMYGMDATMPDMLYGAVVRPTKIGAKFIDADTLKAESMPGVVKIVKEKDFVGVIANSQTEAENAKNVIDAKWEVERNWQTSDIEAMIAVGKGEPFVIQKEGSAKDILEDSEDTIISEYKSPIGAHAQLEPNGALAYVEADKATIMMSTQVVKITRDEIADRIGLDSDQVNIVPTFLGGGFGRRLHTPNGIQAAVLSKAVGKPVKCFFSRTEEFQNDTFRPPTNHVLKGKLDANGMIEAIEHNVSSGDVAWGSPMLPGILEHILGADLGAWRGGMIQYGEIPNYRTISWRKKLPFATSWWRSLGLLANTFAVESFMDELAIAAKKNPIEFRLAQIQDDDRGFRLKEVIKAAEEKSGYTDEVVNGRAMGFAASTDVNTPCAQVAEVSIENNEIKVHKVTCAMDPGLAVNPDQVRAQCEGAIIMGMSASMFEKMEVEDGELTPTIYGPYKMATMRNTPKEIDVVLLQNSGVPGAVGEPPLGPIGAAVANAVFRLTGKRLREMPLKLT</sequence>
<dbReference type="Gene3D" id="3.90.1170.50">
    <property type="entry name" value="Aldehyde oxidase/xanthine dehydrogenase, a/b hammerhead"/>
    <property type="match status" value="1"/>
</dbReference>
<dbReference type="InterPro" id="IPR012368">
    <property type="entry name" value="OxRdtase_Mopterin-bd_su_IorB"/>
</dbReference>
<evidence type="ECO:0000313" key="4">
    <source>
        <dbReference type="Proteomes" id="UP000310314"/>
    </source>
</evidence>
<dbReference type="PROSITE" id="PS51318">
    <property type="entry name" value="TAT"/>
    <property type="match status" value="1"/>
</dbReference>
<dbReference type="InterPro" id="IPR046867">
    <property type="entry name" value="AldOxase/xan_DH_MoCoBD2"/>
</dbReference>
<dbReference type="AlphaFoldDB" id="A0A5S3PVZ0"/>
<dbReference type="PANTHER" id="PTHR47495:SF2">
    <property type="entry name" value="ALDEHYDE DEHYDROGENASE"/>
    <property type="match status" value="1"/>
</dbReference>
<organism evidence="3 4">
    <name type="scientific">Maribacter algarum</name>
    <name type="common">ex Zhang et al. 2020</name>
    <dbReference type="NCBI Taxonomy" id="2578118"/>
    <lineage>
        <taxon>Bacteria</taxon>
        <taxon>Pseudomonadati</taxon>
        <taxon>Bacteroidota</taxon>
        <taxon>Flavobacteriia</taxon>
        <taxon>Flavobacteriales</taxon>
        <taxon>Flavobacteriaceae</taxon>
        <taxon>Maribacter</taxon>
    </lineage>
</organism>
<comment type="caution">
    <text evidence="3">The sequence shown here is derived from an EMBL/GenBank/DDBJ whole genome shotgun (WGS) entry which is preliminary data.</text>
</comment>
<keyword evidence="1" id="KW-0812">Transmembrane</keyword>
<dbReference type="Proteomes" id="UP000310314">
    <property type="component" value="Unassembled WGS sequence"/>
</dbReference>
<dbReference type="Pfam" id="PF02738">
    <property type="entry name" value="MoCoBD_1"/>
    <property type="match status" value="1"/>
</dbReference>
<dbReference type="InterPro" id="IPR052516">
    <property type="entry name" value="N-heterocyclic_Hydroxylase"/>
</dbReference>
<dbReference type="InterPro" id="IPR006311">
    <property type="entry name" value="TAT_signal"/>
</dbReference>
<evidence type="ECO:0000313" key="3">
    <source>
        <dbReference type="EMBL" id="TMM59090.1"/>
    </source>
</evidence>
<accession>A0A5S3PVZ0</accession>
<name>A0A5S3PVZ0_9FLAO</name>
<dbReference type="PIRSF" id="PIRSF036389">
    <property type="entry name" value="IOR_B"/>
    <property type="match status" value="1"/>
</dbReference>
<feature type="domain" description="Aldehyde oxidase/xanthine dehydrogenase a/b hammerhead" evidence="2">
    <location>
        <begin position="213"/>
        <end position="291"/>
    </location>
</feature>
<dbReference type="RefSeq" id="WP_138657080.1">
    <property type="nucleotide sequence ID" value="NZ_VATY01000001.1"/>
</dbReference>
<proteinExistence type="predicted"/>
<dbReference type="InterPro" id="IPR008274">
    <property type="entry name" value="AldOxase/xan_DH_MoCoBD1"/>
</dbReference>
<keyword evidence="1" id="KW-1133">Transmembrane helix</keyword>